<comment type="caution">
    <text evidence="1">The sequence shown here is derived from an EMBL/GenBank/DDBJ whole genome shotgun (WGS) entry which is preliminary data.</text>
</comment>
<feature type="non-terminal residue" evidence="1">
    <location>
        <position position="357"/>
    </location>
</feature>
<organism evidence="1 2">
    <name type="scientific">Perkinsus olseni</name>
    <name type="common">Perkinsus atlanticus</name>
    <dbReference type="NCBI Taxonomy" id="32597"/>
    <lineage>
        <taxon>Eukaryota</taxon>
        <taxon>Sar</taxon>
        <taxon>Alveolata</taxon>
        <taxon>Perkinsozoa</taxon>
        <taxon>Perkinsea</taxon>
        <taxon>Perkinsida</taxon>
        <taxon>Perkinsidae</taxon>
        <taxon>Perkinsus</taxon>
    </lineage>
</organism>
<evidence type="ECO:0000313" key="1">
    <source>
        <dbReference type="EMBL" id="KAF4725868.1"/>
    </source>
</evidence>
<sequence length="357" mass="39079">LAAQGGSLSEVNAEGCVSGRTLSRYLKEQMRIATRFWWSDERAKLGTAIKEFFFCVSHASLWIRREVTPAASARYSLRGCISIVSKFFHAVVSGSKSFPPVGPIGGPRAPLAQANQMTDASLGVVGGIIALAEGAAGSAAGSRQPVVWFQEKVSRELIGQWKGISADAQVPLESRDIVTLELLAVCVAIRLAERRFGQWKNHRVAISVDNQAARRILSKLYSRTPVLARLLRNTTQHLARLVLSDYVVCRVASENNTIADKLSRSDASSISQHWIRETVEKEWMSAAKLSLLGYMIRRRQVTGLLRGAERAGVNVDAEVAALVRDALAEKSRKLHSSHSANLYSAVFRDGIREGESP</sequence>
<proteinExistence type="predicted"/>
<gene>
    <name evidence="1" type="ORF">FOZ63_028353</name>
</gene>
<reference evidence="1 2" key="1">
    <citation type="submission" date="2020-04" db="EMBL/GenBank/DDBJ databases">
        <title>Perkinsus olseni comparative genomics.</title>
        <authorList>
            <person name="Bogema D.R."/>
        </authorList>
    </citation>
    <scope>NUCLEOTIDE SEQUENCE [LARGE SCALE GENOMIC DNA]</scope>
    <source>
        <strain evidence="1 2">ATCC PRA-207</strain>
    </source>
</reference>
<protein>
    <recommendedName>
        <fullName evidence="3">RNase H type-1 domain-containing protein</fullName>
    </recommendedName>
</protein>
<dbReference type="EMBL" id="JABANO010022005">
    <property type="protein sequence ID" value="KAF4725868.1"/>
    <property type="molecule type" value="Genomic_DNA"/>
</dbReference>
<name>A0A7J6RYP8_PEROL</name>
<keyword evidence="2" id="KW-1185">Reference proteome</keyword>
<evidence type="ECO:0000313" key="2">
    <source>
        <dbReference type="Proteomes" id="UP000553632"/>
    </source>
</evidence>
<accession>A0A7J6RYP8</accession>
<evidence type="ECO:0008006" key="3">
    <source>
        <dbReference type="Google" id="ProtNLM"/>
    </source>
</evidence>
<dbReference type="AlphaFoldDB" id="A0A7J6RYP8"/>
<dbReference type="Proteomes" id="UP000553632">
    <property type="component" value="Unassembled WGS sequence"/>
</dbReference>